<protein>
    <submittedName>
        <fullName evidence="1">Uncharacterized protein</fullName>
    </submittedName>
</protein>
<accession>A0AAP0KMD7</accession>
<evidence type="ECO:0000313" key="2">
    <source>
        <dbReference type="Proteomes" id="UP001417504"/>
    </source>
</evidence>
<dbReference type="Proteomes" id="UP001417504">
    <property type="component" value="Unassembled WGS sequence"/>
</dbReference>
<organism evidence="1 2">
    <name type="scientific">Stephania japonica</name>
    <dbReference type="NCBI Taxonomy" id="461633"/>
    <lineage>
        <taxon>Eukaryota</taxon>
        <taxon>Viridiplantae</taxon>
        <taxon>Streptophyta</taxon>
        <taxon>Embryophyta</taxon>
        <taxon>Tracheophyta</taxon>
        <taxon>Spermatophyta</taxon>
        <taxon>Magnoliopsida</taxon>
        <taxon>Ranunculales</taxon>
        <taxon>Menispermaceae</taxon>
        <taxon>Menispermoideae</taxon>
        <taxon>Cissampelideae</taxon>
        <taxon>Stephania</taxon>
    </lineage>
</organism>
<evidence type="ECO:0000313" key="1">
    <source>
        <dbReference type="EMBL" id="KAK9155218.1"/>
    </source>
</evidence>
<name>A0AAP0KMD7_9MAGN</name>
<sequence>MDEMALYYDVVGDFPKGRVYSLGSLGSRRRRYDYPGASMSQEPMVSCSEFHNIANQLRKVVAFMQSQFGMTKAGADPS</sequence>
<dbReference type="AlphaFoldDB" id="A0AAP0KMD7"/>
<comment type="caution">
    <text evidence="1">The sequence shown here is derived from an EMBL/GenBank/DDBJ whole genome shotgun (WGS) entry which is preliminary data.</text>
</comment>
<proteinExistence type="predicted"/>
<dbReference type="EMBL" id="JBBNAE010000001">
    <property type="protein sequence ID" value="KAK9155218.1"/>
    <property type="molecule type" value="Genomic_DNA"/>
</dbReference>
<reference evidence="1 2" key="1">
    <citation type="submission" date="2024-01" db="EMBL/GenBank/DDBJ databases">
        <title>Genome assemblies of Stephania.</title>
        <authorList>
            <person name="Yang L."/>
        </authorList>
    </citation>
    <scope>NUCLEOTIDE SEQUENCE [LARGE SCALE GENOMIC DNA]</scope>
    <source>
        <strain evidence="1">QJT</strain>
        <tissue evidence="1">Leaf</tissue>
    </source>
</reference>
<keyword evidence="2" id="KW-1185">Reference proteome</keyword>
<gene>
    <name evidence="1" type="ORF">Sjap_002698</name>
</gene>